<dbReference type="InterPro" id="IPR000845">
    <property type="entry name" value="Nucleoside_phosphorylase_d"/>
</dbReference>
<dbReference type="InterPro" id="IPR035994">
    <property type="entry name" value="Nucleoside_phosphorylase_sf"/>
</dbReference>
<dbReference type="PANTHER" id="PTHR42679:SF3">
    <property type="entry name" value="S-METHYL-5'-THIOADENOSINE PHOSPHORYLASE"/>
    <property type="match status" value="1"/>
</dbReference>
<keyword evidence="1 5" id="KW-0328">Glycosyltransferase</keyword>
<proteinExistence type="inferred from homology"/>
<comment type="miscellaneous">
    <text evidence="5">Although this enzyme belongs to the family of MTA phosphorylases based on sequence homology, it lacks several conserved amino acids in the substrate binding pocket that confer specificity towards MTA.</text>
</comment>
<dbReference type="EMBL" id="DVAB01000008">
    <property type="protein sequence ID" value="HIK00071.1"/>
    <property type="molecule type" value="Genomic_DNA"/>
</dbReference>
<feature type="binding site" evidence="5">
    <location>
        <position position="186"/>
    </location>
    <ligand>
        <name>phosphate</name>
        <dbReference type="ChEBI" id="CHEBI:43474"/>
    </ligand>
</feature>
<accession>A0A832V0X0</accession>
<dbReference type="InterPro" id="IPR010044">
    <property type="entry name" value="MTAP"/>
</dbReference>
<comment type="caution">
    <text evidence="5">Lacks conserved residue(s) required for the propagation of feature annotation.</text>
</comment>
<evidence type="ECO:0000256" key="3">
    <source>
        <dbReference type="ARBA" id="ARBA00022726"/>
    </source>
</evidence>
<dbReference type="HAMAP" id="MF_01963">
    <property type="entry name" value="MTAP"/>
    <property type="match status" value="1"/>
</dbReference>
<comment type="pathway">
    <text evidence="5">Purine metabolism; purine nucleoside salvage.</text>
</comment>
<protein>
    <recommendedName>
        <fullName evidence="5">Purine nucleoside phosphorylase</fullName>
        <shortName evidence="5">PNP</shortName>
        <ecNumber evidence="5">2.4.2.1</ecNumber>
    </recommendedName>
</protein>
<dbReference type="AlphaFoldDB" id="A0A832V0X0"/>
<comment type="function">
    <text evidence="5">Purine nucleoside phosphorylase involved in purine salvage.</text>
</comment>
<dbReference type="Proteomes" id="UP000646946">
    <property type="component" value="Unassembled WGS sequence"/>
</dbReference>
<feature type="binding site" evidence="5">
    <location>
        <begin position="209"/>
        <end position="211"/>
    </location>
    <ligand>
        <name>substrate</name>
    </ligand>
</feature>
<feature type="binding site" evidence="5">
    <location>
        <position position="12"/>
    </location>
    <ligand>
        <name>phosphate</name>
        <dbReference type="ChEBI" id="CHEBI:43474"/>
    </ligand>
</feature>
<evidence type="ECO:0000256" key="2">
    <source>
        <dbReference type="ARBA" id="ARBA00022679"/>
    </source>
</evidence>
<dbReference type="PANTHER" id="PTHR42679">
    <property type="entry name" value="S-METHYL-5'-THIOADENOSINE PHOSPHORYLASE"/>
    <property type="match status" value="1"/>
</dbReference>
<comment type="catalytic activity">
    <reaction evidence="5">
        <text>a purine D-ribonucleoside + phosphate = a purine nucleobase + alpha-D-ribose 1-phosphate</text>
        <dbReference type="Rhea" id="RHEA:19805"/>
        <dbReference type="ChEBI" id="CHEBI:26386"/>
        <dbReference type="ChEBI" id="CHEBI:43474"/>
        <dbReference type="ChEBI" id="CHEBI:57720"/>
        <dbReference type="ChEBI" id="CHEBI:142355"/>
        <dbReference type="EC" id="2.4.2.1"/>
    </reaction>
</comment>
<evidence type="ECO:0000256" key="1">
    <source>
        <dbReference type="ARBA" id="ARBA00022676"/>
    </source>
</evidence>
<evidence type="ECO:0000313" key="7">
    <source>
        <dbReference type="EMBL" id="HIK00071.1"/>
    </source>
</evidence>
<dbReference type="SUPFAM" id="SSF53167">
    <property type="entry name" value="Purine and uridine phosphorylases"/>
    <property type="match status" value="1"/>
</dbReference>
<comment type="subunit">
    <text evidence="4 5">Homohexamer. Dimer of a homotrimer.</text>
</comment>
<feature type="binding site" evidence="5">
    <location>
        <position position="185"/>
    </location>
    <ligand>
        <name>substrate</name>
    </ligand>
</feature>
<keyword evidence="2 5" id="KW-0808">Transferase</keyword>
<evidence type="ECO:0000256" key="5">
    <source>
        <dbReference type="HAMAP-Rule" id="MF_01963"/>
    </source>
</evidence>
<dbReference type="Gene3D" id="3.40.50.1580">
    <property type="entry name" value="Nucleoside phosphorylase domain"/>
    <property type="match status" value="1"/>
</dbReference>
<dbReference type="FunFam" id="3.40.50.1580:FF:000012">
    <property type="entry name" value="Probable 6-oxopurine nucleoside phosphorylase"/>
    <property type="match status" value="1"/>
</dbReference>
<comment type="caution">
    <text evidence="7">The sequence shown here is derived from an EMBL/GenBank/DDBJ whole genome shotgun (WGS) entry which is preliminary data.</text>
</comment>
<keyword evidence="8" id="KW-1185">Reference proteome</keyword>
<dbReference type="NCBIfam" id="TIGR01694">
    <property type="entry name" value="MTAP"/>
    <property type="match status" value="1"/>
</dbReference>
<evidence type="ECO:0000256" key="4">
    <source>
        <dbReference type="ARBA" id="ARBA00063054"/>
    </source>
</evidence>
<dbReference type="CDD" id="cd09010">
    <property type="entry name" value="MTAP_SsMTAPII_like_MTIP"/>
    <property type="match status" value="1"/>
</dbReference>
<dbReference type="UniPathway" id="UPA00606"/>
<name>A0A832V0X0_9ARCH</name>
<feature type="site" description="Important for substrate specificity" evidence="5">
    <location>
        <position position="221"/>
    </location>
</feature>
<organism evidence="7 8">
    <name type="scientific">Candidatus Naiadarchaeum limnaeum</name>
    <dbReference type="NCBI Taxonomy" id="2756139"/>
    <lineage>
        <taxon>Archaea</taxon>
        <taxon>Candidatus Undinarchaeota</taxon>
        <taxon>Candidatus Undinarchaeia</taxon>
        <taxon>Candidatus Naiadarchaeales</taxon>
        <taxon>Candidatus Naiadarchaeaceae</taxon>
        <taxon>Candidatus Naiadarchaeum</taxon>
    </lineage>
</organism>
<sequence length="263" mass="28896">MAKALIGIIGGTGVYDPKLLENSEEISVETKYGAPSDKITIGIYAGKKVAFLPRHARGHKIPPHKINYRANISALKELGVKRILAPQAVGSMQEKYKPGDLVIPDQFIDRTHTRENTFFDGPQVAHVSTADPFCSELRDLLIKTGKSLKFKIHSGGTYICIQGPRFSTRAESNLFRKGGVSVIGMTLVPECVLAREAEICYSSISMVTDYDCWKKGHTVSTAEIIRTVKANEDKVKKMLQTVLSKISEKRTCACKDALKGALV</sequence>
<evidence type="ECO:0000313" key="8">
    <source>
        <dbReference type="Proteomes" id="UP000646946"/>
    </source>
</evidence>
<feature type="site" description="Important for substrate specificity" evidence="5">
    <location>
        <position position="167"/>
    </location>
</feature>
<keyword evidence="3 5" id="KW-0660">Purine salvage</keyword>
<dbReference type="GO" id="GO:0005829">
    <property type="term" value="C:cytosol"/>
    <property type="evidence" value="ECO:0007669"/>
    <property type="project" value="TreeGrafter"/>
</dbReference>
<dbReference type="EC" id="2.4.2.1" evidence="5"/>
<dbReference type="NCBIfam" id="NF006334">
    <property type="entry name" value="PRK08564.1"/>
    <property type="match status" value="1"/>
</dbReference>
<reference evidence="7 8" key="1">
    <citation type="journal article" name="Nat. Commun.">
        <title>Undinarchaeota illuminate DPANN phylogeny and the impact of gene transfer on archaeal evolution.</title>
        <authorList>
            <person name="Dombrowski N."/>
            <person name="Williams T.A."/>
            <person name="Sun J."/>
            <person name="Woodcroft B.J."/>
            <person name="Lee J.H."/>
            <person name="Minh B.Q."/>
            <person name="Rinke C."/>
            <person name="Spang A."/>
        </authorList>
    </citation>
    <scope>NUCLEOTIDE SEQUENCE [LARGE SCALE GENOMIC DNA]</scope>
    <source>
        <strain evidence="7">MAG_bin1129</strain>
    </source>
</reference>
<comment type="similarity">
    <text evidence="5">Belongs to the PNP/MTAP phosphorylase family. MTAP subfamily.</text>
</comment>
<evidence type="ECO:0000259" key="6">
    <source>
        <dbReference type="Pfam" id="PF01048"/>
    </source>
</evidence>
<gene>
    <name evidence="7" type="ORF">H1016_00845</name>
</gene>
<feature type="binding site" evidence="5">
    <location>
        <begin position="54"/>
        <end position="55"/>
    </location>
    <ligand>
        <name>phosphate</name>
        <dbReference type="ChEBI" id="CHEBI:43474"/>
    </ligand>
</feature>
<dbReference type="GO" id="GO:0019509">
    <property type="term" value="P:L-methionine salvage from methylthioadenosine"/>
    <property type="evidence" value="ECO:0007669"/>
    <property type="project" value="TreeGrafter"/>
</dbReference>
<dbReference type="Pfam" id="PF01048">
    <property type="entry name" value="PNP_UDP_1"/>
    <property type="match status" value="1"/>
</dbReference>
<dbReference type="NCBIfam" id="NF006599">
    <property type="entry name" value="PRK09136.1"/>
    <property type="match status" value="1"/>
</dbReference>
<dbReference type="GO" id="GO:0017061">
    <property type="term" value="F:S-methyl-5-thioadenosine phosphorylase activity"/>
    <property type="evidence" value="ECO:0007669"/>
    <property type="project" value="InterPro"/>
</dbReference>
<feature type="domain" description="Nucleoside phosphorylase" evidence="6">
    <location>
        <begin position="6"/>
        <end position="243"/>
    </location>
</feature>
<dbReference type="GO" id="GO:0006166">
    <property type="term" value="P:purine ribonucleoside salvage"/>
    <property type="evidence" value="ECO:0007669"/>
    <property type="project" value="UniProtKB-UniRule"/>
</dbReference>